<dbReference type="PROSITE" id="PS00050">
    <property type="entry name" value="RIBOSOMAL_L23"/>
    <property type="match status" value="1"/>
</dbReference>
<organism evidence="8 9">
    <name type="scientific">Aerophobetes bacterium</name>
    <dbReference type="NCBI Taxonomy" id="2030807"/>
    <lineage>
        <taxon>Bacteria</taxon>
        <taxon>Candidatus Aerophobota</taxon>
    </lineage>
</organism>
<keyword evidence="4 6" id="KW-0689">Ribosomal protein</keyword>
<dbReference type="InterPro" id="IPR013025">
    <property type="entry name" value="Ribosomal_uL23-like"/>
</dbReference>
<dbReference type="InterPro" id="IPR012678">
    <property type="entry name" value="Ribosomal_uL23/eL15/eS24_sf"/>
</dbReference>
<evidence type="ECO:0000256" key="6">
    <source>
        <dbReference type="HAMAP-Rule" id="MF_01369"/>
    </source>
</evidence>
<keyword evidence="5 6" id="KW-0687">Ribonucleoprotein</keyword>
<dbReference type="GO" id="GO:0003735">
    <property type="term" value="F:structural constituent of ribosome"/>
    <property type="evidence" value="ECO:0007669"/>
    <property type="project" value="InterPro"/>
</dbReference>
<dbReference type="Pfam" id="PF00276">
    <property type="entry name" value="Ribosomal_L23"/>
    <property type="match status" value="1"/>
</dbReference>
<dbReference type="GO" id="GO:0006412">
    <property type="term" value="P:translation"/>
    <property type="evidence" value="ECO:0007669"/>
    <property type="project" value="UniProtKB-UniRule"/>
</dbReference>
<reference evidence="8 9" key="1">
    <citation type="submission" date="2019-03" db="EMBL/GenBank/DDBJ databases">
        <title>Metabolic potential of uncultured bacteria and archaea associated with petroleum seepage in deep-sea sediments.</title>
        <authorList>
            <person name="Dong X."/>
            <person name="Hubert C."/>
        </authorList>
    </citation>
    <scope>NUCLEOTIDE SEQUENCE [LARGE SCALE GENOMIC DNA]</scope>
    <source>
        <strain evidence="8">E44_bin92</strain>
    </source>
</reference>
<evidence type="ECO:0000256" key="3">
    <source>
        <dbReference type="ARBA" id="ARBA00022884"/>
    </source>
</evidence>
<keyword evidence="3 6" id="KW-0694">RNA-binding</keyword>
<dbReference type="InterPro" id="IPR012677">
    <property type="entry name" value="Nucleotide-bd_a/b_plait_sf"/>
</dbReference>
<dbReference type="EMBL" id="SOKU01000017">
    <property type="protein sequence ID" value="TES87047.1"/>
    <property type="molecule type" value="Genomic_DNA"/>
</dbReference>
<evidence type="ECO:0000256" key="4">
    <source>
        <dbReference type="ARBA" id="ARBA00022980"/>
    </source>
</evidence>
<evidence type="ECO:0000256" key="1">
    <source>
        <dbReference type="ARBA" id="ARBA00006700"/>
    </source>
</evidence>
<dbReference type="GO" id="GO:1990904">
    <property type="term" value="C:ribonucleoprotein complex"/>
    <property type="evidence" value="ECO:0007669"/>
    <property type="project" value="UniProtKB-KW"/>
</dbReference>
<evidence type="ECO:0000313" key="8">
    <source>
        <dbReference type="EMBL" id="TES87047.1"/>
    </source>
</evidence>
<dbReference type="PANTHER" id="PTHR11620">
    <property type="entry name" value="60S RIBOSOMAL PROTEIN L23A"/>
    <property type="match status" value="1"/>
</dbReference>
<dbReference type="GO" id="GO:0005840">
    <property type="term" value="C:ribosome"/>
    <property type="evidence" value="ECO:0007669"/>
    <property type="project" value="UniProtKB-KW"/>
</dbReference>
<comment type="similarity">
    <text evidence="1 6 7">Belongs to the universal ribosomal protein uL23 family.</text>
</comment>
<protein>
    <recommendedName>
        <fullName evidence="6">Large ribosomal subunit protein uL23</fullName>
    </recommendedName>
</protein>
<dbReference type="InterPro" id="IPR001014">
    <property type="entry name" value="Ribosomal_uL23_CS"/>
</dbReference>
<keyword evidence="2 6" id="KW-0699">rRNA-binding</keyword>
<evidence type="ECO:0000256" key="2">
    <source>
        <dbReference type="ARBA" id="ARBA00022730"/>
    </source>
</evidence>
<dbReference type="SUPFAM" id="SSF54189">
    <property type="entry name" value="Ribosomal proteins S24e, L23 and L15e"/>
    <property type="match status" value="1"/>
</dbReference>
<dbReference type="FunFam" id="3.30.70.330:FF:000001">
    <property type="entry name" value="50S ribosomal protein L23"/>
    <property type="match status" value="1"/>
</dbReference>
<evidence type="ECO:0000313" key="9">
    <source>
        <dbReference type="Proteomes" id="UP000320781"/>
    </source>
</evidence>
<dbReference type="GO" id="GO:0019843">
    <property type="term" value="F:rRNA binding"/>
    <property type="evidence" value="ECO:0007669"/>
    <property type="project" value="UniProtKB-UniRule"/>
</dbReference>
<dbReference type="Proteomes" id="UP000320781">
    <property type="component" value="Unassembled WGS sequence"/>
</dbReference>
<dbReference type="NCBIfam" id="NF004363">
    <property type="entry name" value="PRK05738.2-4"/>
    <property type="match status" value="1"/>
</dbReference>
<dbReference type="Gene3D" id="3.30.70.330">
    <property type="match status" value="1"/>
</dbReference>
<comment type="function">
    <text evidence="6">One of the early assembly proteins it binds 23S rRNA. One of the proteins that surrounds the polypeptide exit tunnel on the outside of the ribosome. Forms the main docking site for trigger factor binding to the ribosome.</text>
</comment>
<comment type="subunit">
    <text evidence="6">Part of the 50S ribosomal subunit. Contacts protein L29, and trigger factor when it is bound to the ribosome.</text>
</comment>
<accession>A0A523QMI4</accession>
<sequence length="96" mass="11154">MTKADKEIILQPMVSEKSTHLLRENKYVFKVPLQVGKIEIKEAVEEMFKVRVDKVRTMQVKGKPRKWRGRVVGKTSRYKKAIVKLKEGDTIEELGV</sequence>
<dbReference type="AlphaFoldDB" id="A0A523QMI4"/>
<gene>
    <name evidence="6" type="primary">rplW</name>
    <name evidence="8" type="ORF">E3J95_00450</name>
</gene>
<proteinExistence type="inferred from homology"/>
<dbReference type="HAMAP" id="MF_01369_B">
    <property type="entry name" value="Ribosomal_uL23_B"/>
    <property type="match status" value="1"/>
</dbReference>
<name>A0A523QMI4_UNCAE</name>
<evidence type="ECO:0000256" key="7">
    <source>
        <dbReference type="RuleBase" id="RU003934"/>
    </source>
</evidence>
<comment type="caution">
    <text evidence="8">The sequence shown here is derived from an EMBL/GenBank/DDBJ whole genome shotgun (WGS) entry which is preliminary data.</text>
</comment>
<evidence type="ECO:0000256" key="5">
    <source>
        <dbReference type="ARBA" id="ARBA00023274"/>
    </source>
</evidence>